<keyword evidence="4" id="KW-1185">Reference proteome</keyword>
<dbReference type="EMBL" id="CP019606">
    <property type="protein sequence ID" value="AQP47680.1"/>
    <property type="molecule type" value="Genomic_DNA"/>
</dbReference>
<keyword evidence="2" id="KW-1133">Transmembrane helix</keyword>
<evidence type="ECO:0000256" key="1">
    <source>
        <dbReference type="SAM" id="MobiDB-lite"/>
    </source>
</evidence>
<keyword evidence="2" id="KW-0812">Transmembrane</keyword>
<proteinExistence type="predicted"/>
<feature type="region of interest" description="Disordered" evidence="1">
    <location>
        <begin position="1"/>
        <end position="125"/>
    </location>
</feature>
<feature type="compositionally biased region" description="Low complexity" evidence="1">
    <location>
        <begin position="18"/>
        <end position="54"/>
    </location>
</feature>
<dbReference type="AlphaFoldDB" id="A0A1Q2CNP8"/>
<organism evidence="3 4">
    <name type="scientific">Tessaracoccus aquimaris</name>
    <dbReference type="NCBI Taxonomy" id="1332264"/>
    <lineage>
        <taxon>Bacteria</taxon>
        <taxon>Bacillati</taxon>
        <taxon>Actinomycetota</taxon>
        <taxon>Actinomycetes</taxon>
        <taxon>Propionibacteriales</taxon>
        <taxon>Propionibacteriaceae</taxon>
        <taxon>Tessaracoccus</taxon>
    </lineage>
</organism>
<feature type="compositionally biased region" description="Low complexity" evidence="1">
    <location>
        <begin position="65"/>
        <end position="118"/>
    </location>
</feature>
<sequence length="596" mass="62136">MSQTPPNSGWQGGPQGPGQPWNGPQQGQQPGYQGGQPQQGFGQNGPQQNFGQHPPQGPGQGYGQQNGPQQGFGQQGPQQGFGQQNGPQQGFGQQNGPQQGFGQQGPQQGFGQQNGPQQAMTGGAPTQQKSKAKYIIAGVVALALIAAGIGVGMFFFKGSTPAAAKGLPADVAFAFEVNLAPANADKLALKGIIDKYPSLKTDEDFGGDYKQALWNVLAKESPDMPDYSEVEPWLGDSFAAGIVGTTSEDMNDESNYVFAVETTDKGKAEAFVKAEAEDTKVQFIDNLMVVTEASSTIDVADIKKASLADSEQYKADMAKIGDNSLASAWFGPAMIDAAIAQAEDTSGVDASGIDTKTLQGTHGAIGLKVSENKLSMQYAVQTPNAPETSSDDVAAFAKDLSGDALLVAALGTNDEMFEQYWKLAESQNAAESLAQFGITGPQDLKALIGKKVGLTVGIDGESPVVGAKLETEDAAKQKQILDKIAEAAGSSPEFPLTVGQDGDNGLVAFGQDTDAIANPGSKLGDLDGFKQVVDGKAAGLLYINIEGLKSQSFYQDMIGSAGDEFSEALDPITAIGMVSNPTADHYQEGALQVTFK</sequence>
<evidence type="ECO:0008006" key="5">
    <source>
        <dbReference type="Google" id="ProtNLM"/>
    </source>
</evidence>
<dbReference type="RefSeq" id="WP_193432338.1">
    <property type="nucleotide sequence ID" value="NZ_CP019606.1"/>
</dbReference>
<name>A0A1Q2CNP8_9ACTN</name>
<evidence type="ECO:0000313" key="4">
    <source>
        <dbReference type="Proteomes" id="UP000188145"/>
    </source>
</evidence>
<accession>A0A1Q2CNP8</accession>
<feature type="transmembrane region" description="Helical" evidence="2">
    <location>
        <begin position="134"/>
        <end position="156"/>
    </location>
</feature>
<keyword evidence="2" id="KW-0472">Membrane</keyword>
<reference evidence="4" key="1">
    <citation type="submission" date="2017-02" db="EMBL/GenBank/DDBJ databases">
        <title>Tessaracoccus aquaemaris sp. nov., isolated from the intestine of a Korean rockfish, Sebastes schlegelii, in a marine aquaculture pond.</title>
        <authorList>
            <person name="Tak E.J."/>
            <person name="Bae J.-W."/>
        </authorList>
    </citation>
    <scope>NUCLEOTIDE SEQUENCE [LARGE SCALE GENOMIC DNA]</scope>
    <source>
        <strain evidence="4">NSG39</strain>
    </source>
</reference>
<dbReference type="STRING" id="1332264.BW730_09440"/>
<gene>
    <name evidence="3" type="ORF">BW730_09440</name>
</gene>
<dbReference type="KEGG" id="tes:BW730_09440"/>
<evidence type="ECO:0000256" key="2">
    <source>
        <dbReference type="SAM" id="Phobius"/>
    </source>
</evidence>
<evidence type="ECO:0000313" key="3">
    <source>
        <dbReference type="EMBL" id="AQP47680.1"/>
    </source>
</evidence>
<protein>
    <recommendedName>
        <fullName evidence="5">DUF3352 domain-containing protein</fullName>
    </recommendedName>
</protein>
<dbReference type="Proteomes" id="UP000188145">
    <property type="component" value="Chromosome"/>
</dbReference>